<name>A0A0C1C5D5_9BACT</name>
<evidence type="ECO:0000313" key="3">
    <source>
        <dbReference type="Proteomes" id="UP000031307"/>
    </source>
</evidence>
<dbReference type="EMBL" id="JSAM01000117">
    <property type="protein sequence ID" value="KIA76425.1"/>
    <property type="molecule type" value="Genomic_DNA"/>
</dbReference>
<comment type="caution">
    <text evidence="2">The sequence shown here is derived from an EMBL/GenBank/DDBJ whole genome shotgun (WGS) entry which is preliminary data.</text>
</comment>
<dbReference type="InterPro" id="IPR052948">
    <property type="entry name" value="Low_temp-induced_all0457"/>
</dbReference>
<keyword evidence="1" id="KW-0812">Transmembrane</keyword>
<organism evidence="2 3">
    <name type="scientific">Parachlamydia acanthamoebae</name>
    <dbReference type="NCBI Taxonomy" id="83552"/>
    <lineage>
        <taxon>Bacteria</taxon>
        <taxon>Pseudomonadati</taxon>
        <taxon>Chlamydiota</taxon>
        <taxon>Chlamydiia</taxon>
        <taxon>Parachlamydiales</taxon>
        <taxon>Parachlamydiaceae</taxon>
        <taxon>Parachlamydia</taxon>
    </lineage>
</organism>
<evidence type="ECO:0008006" key="4">
    <source>
        <dbReference type="Google" id="ProtNLM"/>
    </source>
</evidence>
<keyword evidence="1" id="KW-1133">Transmembrane helix</keyword>
<dbReference type="PANTHER" id="PTHR36109:SF2">
    <property type="entry name" value="MEMBRANE PROTEIN"/>
    <property type="match status" value="1"/>
</dbReference>
<evidence type="ECO:0000313" key="2">
    <source>
        <dbReference type="EMBL" id="KIA76425.1"/>
    </source>
</evidence>
<reference evidence="2 3" key="1">
    <citation type="journal article" date="2014" name="Mol. Biol. Evol.">
        <title>Massive expansion of Ubiquitination-related gene families within the Chlamydiae.</title>
        <authorList>
            <person name="Domman D."/>
            <person name="Collingro A."/>
            <person name="Lagkouvardos I."/>
            <person name="Gehre L."/>
            <person name="Weinmaier T."/>
            <person name="Rattei T."/>
            <person name="Subtil A."/>
            <person name="Horn M."/>
        </authorList>
    </citation>
    <scope>NUCLEOTIDE SEQUENCE [LARGE SCALE GENOMIC DNA]</scope>
    <source>
        <strain evidence="2 3">OEW1</strain>
    </source>
</reference>
<dbReference type="AlphaFoldDB" id="A0A0C1C5D5"/>
<dbReference type="Proteomes" id="UP000031307">
    <property type="component" value="Unassembled WGS sequence"/>
</dbReference>
<dbReference type="PANTHER" id="PTHR36109">
    <property type="entry name" value="MEMBRANE PROTEIN-RELATED"/>
    <property type="match status" value="1"/>
</dbReference>
<gene>
    <name evidence="2" type="ORF">DB43_AG00030</name>
</gene>
<evidence type="ECO:0000256" key="1">
    <source>
        <dbReference type="SAM" id="Phobius"/>
    </source>
</evidence>
<protein>
    <recommendedName>
        <fullName evidence="4">General stress protein 17M-like domain-containing protein</fullName>
    </recommendedName>
</protein>
<sequence length="189" mass="19292">MQEAIMTKAVFGLAKNESQAQRIVQKLQASGFDTDEISVLFADRTHEGKLTDVSTNKGAIGHEKHTKAPEGAATGAVSGGIIGGSIGILAGIGALAIPGLGPFIAAGPIMAALAGSGIGGSLGMLIGALVGMGIPEYEAKRYENSLKAGGILISVHTNNAEDVDRASELLRKEGAEDISTSYEKSERSS</sequence>
<feature type="transmembrane region" description="Helical" evidence="1">
    <location>
        <begin position="72"/>
        <end position="97"/>
    </location>
</feature>
<accession>A0A0C1C5D5</accession>
<feature type="transmembrane region" description="Helical" evidence="1">
    <location>
        <begin position="109"/>
        <end position="134"/>
    </location>
</feature>
<keyword evidence="1" id="KW-0472">Membrane</keyword>
<dbReference type="PATRIC" id="fig|83552.4.peg.2397"/>
<proteinExistence type="predicted"/>